<reference evidence="1 2" key="1">
    <citation type="journal article" date="2018" name="Biotechnol. Biofuels">
        <title>Integrative visual omics of the white-rot fungus Polyporus brumalis exposes the biotechnological potential of its oxidative enzymes for delignifying raw plant biomass.</title>
        <authorList>
            <person name="Miyauchi S."/>
            <person name="Rancon A."/>
            <person name="Drula E."/>
            <person name="Hage H."/>
            <person name="Chaduli D."/>
            <person name="Favel A."/>
            <person name="Grisel S."/>
            <person name="Henrissat B."/>
            <person name="Herpoel-Gimbert I."/>
            <person name="Ruiz-Duenas F.J."/>
            <person name="Chevret D."/>
            <person name="Hainaut M."/>
            <person name="Lin J."/>
            <person name="Wang M."/>
            <person name="Pangilinan J."/>
            <person name="Lipzen A."/>
            <person name="Lesage-Meessen L."/>
            <person name="Navarro D."/>
            <person name="Riley R."/>
            <person name="Grigoriev I.V."/>
            <person name="Zhou S."/>
            <person name="Raouche S."/>
            <person name="Rosso M.N."/>
        </authorList>
    </citation>
    <scope>NUCLEOTIDE SEQUENCE [LARGE SCALE GENOMIC DNA]</scope>
    <source>
        <strain evidence="1 2">BRFM 1820</strain>
    </source>
</reference>
<accession>A0A371D0S7</accession>
<evidence type="ECO:0000313" key="2">
    <source>
        <dbReference type="Proteomes" id="UP000256964"/>
    </source>
</evidence>
<gene>
    <name evidence="1" type="ORF">OH76DRAFT_1407259</name>
</gene>
<dbReference type="AlphaFoldDB" id="A0A371D0S7"/>
<dbReference type="Proteomes" id="UP000256964">
    <property type="component" value="Unassembled WGS sequence"/>
</dbReference>
<organism evidence="1 2">
    <name type="scientific">Lentinus brumalis</name>
    <dbReference type="NCBI Taxonomy" id="2498619"/>
    <lineage>
        <taxon>Eukaryota</taxon>
        <taxon>Fungi</taxon>
        <taxon>Dikarya</taxon>
        <taxon>Basidiomycota</taxon>
        <taxon>Agaricomycotina</taxon>
        <taxon>Agaricomycetes</taxon>
        <taxon>Polyporales</taxon>
        <taxon>Polyporaceae</taxon>
        <taxon>Lentinus</taxon>
    </lineage>
</organism>
<evidence type="ECO:0000313" key="1">
    <source>
        <dbReference type="EMBL" id="RDX46122.1"/>
    </source>
</evidence>
<name>A0A371D0S7_9APHY</name>
<dbReference type="EMBL" id="KZ857430">
    <property type="protein sequence ID" value="RDX46122.1"/>
    <property type="molecule type" value="Genomic_DNA"/>
</dbReference>
<keyword evidence="2" id="KW-1185">Reference proteome</keyword>
<proteinExistence type="predicted"/>
<protein>
    <submittedName>
        <fullName evidence="1">Uncharacterized protein</fullName>
    </submittedName>
</protein>
<sequence length="157" mass="17631">MPGPIIVSESRNNKEVFLLVYPPRINDATRHDLHWSLAWEVSAGHWKYVQVNARRQEGDPEPTTQYCAYCGACTKSEAGTAVGARLFSIGRLSYQWRNRIEEIARSVPVCEPGGLWSCQHWISGVLRGVADDGIICQRVLEDVVGWAHKAWNDVLPS</sequence>
<dbReference type="OrthoDB" id="37659at2759"/>